<evidence type="ECO:0000313" key="3">
    <source>
        <dbReference type="EMBL" id="MBK6004951.1"/>
    </source>
</evidence>
<evidence type="ECO:0000313" key="4">
    <source>
        <dbReference type="Proteomes" id="UP000630528"/>
    </source>
</evidence>
<reference evidence="3" key="2">
    <citation type="submission" date="2021-01" db="EMBL/GenBank/DDBJ databases">
        <authorList>
            <person name="Kang M."/>
        </authorList>
    </citation>
    <scope>NUCLEOTIDE SEQUENCE</scope>
    <source>
        <strain evidence="3">KACC 17527</strain>
    </source>
</reference>
<dbReference type="Proteomes" id="UP000630528">
    <property type="component" value="Unassembled WGS sequence"/>
</dbReference>
<dbReference type="Pfam" id="PF07044">
    <property type="entry name" value="DUF1329"/>
    <property type="match status" value="1"/>
</dbReference>
<keyword evidence="4" id="KW-1185">Reference proteome</keyword>
<feature type="signal peptide" evidence="2">
    <location>
        <begin position="1"/>
        <end position="22"/>
    </location>
</feature>
<gene>
    <name evidence="3" type="ORF">JJB11_02500</name>
</gene>
<evidence type="ECO:0000256" key="1">
    <source>
        <dbReference type="SAM" id="MobiDB-lite"/>
    </source>
</evidence>
<dbReference type="AlphaFoldDB" id="A0A934TQ85"/>
<dbReference type="RefSeq" id="WP_201166318.1">
    <property type="nucleotide sequence ID" value="NZ_JAEPWM010000001.1"/>
</dbReference>
<name>A0A934TQ85_9BURK</name>
<dbReference type="Gene3D" id="2.50.20.10">
    <property type="entry name" value="Lipoprotein localisation LolA/LolB/LppX"/>
    <property type="match status" value="1"/>
</dbReference>
<feature type="chain" id="PRO_5036816639" evidence="2">
    <location>
        <begin position="23"/>
        <end position="449"/>
    </location>
</feature>
<evidence type="ECO:0000256" key="2">
    <source>
        <dbReference type="SAM" id="SignalP"/>
    </source>
</evidence>
<keyword evidence="2" id="KW-0732">Signal</keyword>
<comment type="caution">
    <text evidence="3">The sequence shown here is derived from an EMBL/GenBank/DDBJ whole genome shotgun (WGS) entry which is preliminary data.</text>
</comment>
<accession>A0A934TQ85</accession>
<dbReference type="InterPro" id="IPR010752">
    <property type="entry name" value="DUF1329"/>
</dbReference>
<reference evidence="3" key="1">
    <citation type="journal article" date="2012" name="J. Microbiol. Biotechnol.">
        <title>Ramlibacter ginsenosidimutans sp. nov., with ginsenoside-converting activity.</title>
        <authorList>
            <person name="Wang L."/>
            <person name="An D.S."/>
            <person name="Kim S.G."/>
            <person name="Jin F.X."/>
            <person name="Kim S.C."/>
            <person name="Lee S.T."/>
            <person name="Im W.T."/>
        </authorList>
    </citation>
    <scope>NUCLEOTIDE SEQUENCE</scope>
    <source>
        <strain evidence="3">KACC 17527</strain>
    </source>
</reference>
<sequence>MQFPHRIALSVLAAIGTLAAHAAVTPEEAQALGTTLTPVGAEKAGNKDGSIPAYSGGLTTPPAGFKAGDGLRPDPFAADKPRLSVDAKNMAQFGDKLTEGTKALMQKFPSFRIDVYPTHRSVAFPKYVTDNTGKNATRARTTNNGLSMEGAHAGFPFPIPKTGNEAMWNHLVRFNGPAYESRYRNLNVDANGHVALATEGQSVQEYPFWDNAKADAETYWRLKLTYTAPARRAGEALLIVDPLDIGTKDRHAWSYLPGQRRVKVAPDLSFDTPNPGTAGATTFDDTFIFNGSMDRYDFKLAGKKEMFVPYNDYKAVYGSRQDDLLKPNHLNPDLVRWELHRVWVVDATLKQGKRHVYSKRTFYLDEDSWAAIASDEYDARGQLWRTGFAYMTPSYDVPAPYSDMFGHYDLVSRVYSVTGFIAETGGMRQVKALSEREWTADALAGAGIR</sequence>
<proteinExistence type="predicted"/>
<feature type="region of interest" description="Disordered" evidence="1">
    <location>
        <begin position="39"/>
        <end position="58"/>
    </location>
</feature>
<dbReference type="EMBL" id="JAEPWM010000001">
    <property type="protein sequence ID" value="MBK6004951.1"/>
    <property type="molecule type" value="Genomic_DNA"/>
</dbReference>
<organism evidence="3 4">
    <name type="scientific">Ramlibacter ginsenosidimutans</name>
    <dbReference type="NCBI Taxonomy" id="502333"/>
    <lineage>
        <taxon>Bacteria</taxon>
        <taxon>Pseudomonadati</taxon>
        <taxon>Pseudomonadota</taxon>
        <taxon>Betaproteobacteria</taxon>
        <taxon>Burkholderiales</taxon>
        <taxon>Comamonadaceae</taxon>
        <taxon>Ramlibacter</taxon>
    </lineage>
</organism>
<protein>
    <submittedName>
        <fullName evidence="3">DUF1329 domain-containing protein</fullName>
    </submittedName>
</protein>
<dbReference type="CDD" id="cd16329">
    <property type="entry name" value="LolA_like"/>
    <property type="match status" value="1"/>
</dbReference>